<evidence type="ECO:0000313" key="1">
    <source>
        <dbReference type="EMBL" id="CDM83862.1"/>
    </source>
</evidence>
<sequence length="395" mass="44601">MAKQAEPLSDQAKSRRVLTEEIIRFLHEVPFHIQNSPKERAYTMLRMNGGGKGSDYGSLEPGATSMSMRSWSTTTAFTNRSIRVASMVMGMMISMLRVRATCDDEGEDELSEALKRRGRAEEHVEDHINAAQELVALGEVVGNLRNVNPWLDFPASIHTILTAFQWRQINKGQFFCLGLLQAYFSRHLGVLQVTLAAFRLIIAYIVSKTCNKVFVSLQIGTQLATTTCSYMHSCTTRTHGVSKAPTSLVNGWPSKQSHFIVFVKIPGFVSVFKPLSDAAKSRRIPTEEMMRFLQQVPFHIQNSPKVNVNLQEQVMMAAIMGAQRPGAKTMNMRIWSTTTAFTTRSTWVPSMEMGKLISRLRVRATCEDEGKDELSEALKRRGSIRMRRCRTWSQR</sequence>
<dbReference type="HOGENOM" id="CLU_699106_0_0_1"/>
<accession>A0A077RZ56</accession>
<organism evidence="1">
    <name type="scientific">Triticum aestivum</name>
    <name type="common">Wheat</name>
    <dbReference type="NCBI Taxonomy" id="4565"/>
    <lineage>
        <taxon>Eukaryota</taxon>
        <taxon>Viridiplantae</taxon>
        <taxon>Streptophyta</taxon>
        <taxon>Embryophyta</taxon>
        <taxon>Tracheophyta</taxon>
        <taxon>Spermatophyta</taxon>
        <taxon>Magnoliopsida</taxon>
        <taxon>Liliopsida</taxon>
        <taxon>Poales</taxon>
        <taxon>Poaceae</taxon>
        <taxon>BOP clade</taxon>
        <taxon>Pooideae</taxon>
        <taxon>Triticodae</taxon>
        <taxon>Triticeae</taxon>
        <taxon>Triticinae</taxon>
        <taxon>Triticum</taxon>
    </lineage>
</organism>
<reference evidence="1" key="1">
    <citation type="journal article" date="2014" name="Science">
        <title>Structural and functional partitioning of bread wheat chromosome 3B.</title>
        <authorList>
            <person name="Choulet F."/>
            <person name="Alberti A."/>
            <person name="Theil S."/>
            <person name="Glover N."/>
            <person name="Barbe V."/>
            <person name="Daron J."/>
            <person name="Pingault L."/>
            <person name="Sourdille P."/>
            <person name="Couloux A."/>
            <person name="Paux E."/>
            <person name="Leroy P."/>
            <person name="Mangenot S."/>
            <person name="Guilhot N."/>
            <person name="Le Gouis J."/>
            <person name="Balfourier F."/>
            <person name="Alaux M."/>
            <person name="Jamilloux V."/>
            <person name="Poulain J."/>
            <person name="Durand C."/>
            <person name="Bellec A."/>
            <person name="Gaspin C."/>
            <person name="Safar J."/>
            <person name="Dolezel J."/>
            <person name="Rogers J."/>
            <person name="Vandepoele K."/>
            <person name="Aury J.M."/>
            <person name="Mayer K."/>
            <person name="Berges H."/>
            <person name="Quesneville H."/>
            <person name="Wincker P."/>
            <person name="Feuillet C."/>
        </authorList>
    </citation>
    <scope>NUCLEOTIDE SEQUENCE</scope>
</reference>
<dbReference type="AlphaFoldDB" id="A0A077RZ56"/>
<protein>
    <submittedName>
        <fullName evidence="1">Uncharacterized protein</fullName>
    </submittedName>
</protein>
<gene>
    <name evidence="1" type="ORF">TRAES_3BF026600020CFD_c1</name>
</gene>
<dbReference type="EMBL" id="HG670306">
    <property type="protein sequence ID" value="CDM83862.1"/>
    <property type="molecule type" value="Genomic_DNA"/>
</dbReference>
<proteinExistence type="predicted"/>
<name>A0A077RZ56_WHEAT</name>